<keyword evidence="4" id="KW-1185">Reference proteome</keyword>
<evidence type="ECO:0000259" key="3">
    <source>
        <dbReference type="PROSITE" id="PS50067"/>
    </source>
</evidence>
<sequence>MKPDRAKLKIKVLLNKKCSWSLGGGRMIFFLKNDFKGIVAPNTFKVGLEEDGLRLLLVKRRLLCFFSTRTGTGRDFLSLFNFFFKLSNQHDFIDVLRQFFIDLAGSEGASQAMSAGTQLKEGCHINWSLLTLGNAIS</sequence>
<evidence type="ECO:0000313" key="5">
    <source>
        <dbReference type="RefSeq" id="XP_056683390.1"/>
    </source>
</evidence>
<keyword evidence="1" id="KW-0505">Motor protein</keyword>
<evidence type="ECO:0000256" key="1">
    <source>
        <dbReference type="ARBA" id="ARBA00023175"/>
    </source>
</evidence>
<gene>
    <name evidence="5" type="primary">LOC110805326</name>
</gene>
<comment type="similarity">
    <text evidence="2">Belongs to the TRAFAC class myosin-kinesin ATPase superfamily. Kinesin family.</text>
</comment>
<dbReference type="InterPro" id="IPR027417">
    <property type="entry name" value="P-loop_NTPase"/>
</dbReference>
<name>A0ABM3QJ52_SPIOL</name>
<dbReference type="PANTHER" id="PTHR47968:SF18">
    <property type="entry name" value="KINESIN-LIKE PROTEIN KIN-7F"/>
    <property type="match status" value="1"/>
</dbReference>
<reference evidence="5" key="2">
    <citation type="submission" date="2025-08" db="UniProtKB">
        <authorList>
            <consortium name="RefSeq"/>
        </authorList>
    </citation>
    <scope>IDENTIFICATION</scope>
    <source>
        <tissue evidence="5">Leaf</tissue>
    </source>
</reference>
<organism evidence="4 5">
    <name type="scientific">Spinacia oleracea</name>
    <name type="common">Spinach</name>
    <dbReference type="NCBI Taxonomy" id="3562"/>
    <lineage>
        <taxon>Eukaryota</taxon>
        <taxon>Viridiplantae</taxon>
        <taxon>Streptophyta</taxon>
        <taxon>Embryophyta</taxon>
        <taxon>Tracheophyta</taxon>
        <taxon>Spermatophyta</taxon>
        <taxon>Magnoliopsida</taxon>
        <taxon>eudicotyledons</taxon>
        <taxon>Gunneridae</taxon>
        <taxon>Pentapetalae</taxon>
        <taxon>Caryophyllales</taxon>
        <taxon>Chenopodiaceae</taxon>
        <taxon>Chenopodioideae</taxon>
        <taxon>Anserineae</taxon>
        <taxon>Spinacia</taxon>
    </lineage>
</organism>
<dbReference type="Gene3D" id="3.40.850.10">
    <property type="entry name" value="Kinesin motor domain"/>
    <property type="match status" value="1"/>
</dbReference>
<proteinExistence type="inferred from homology"/>
<reference evidence="4" key="1">
    <citation type="journal article" date="2021" name="Nat. Commun.">
        <title>Genomic analyses provide insights into spinach domestication and the genetic basis of agronomic traits.</title>
        <authorList>
            <person name="Cai X."/>
            <person name="Sun X."/>
            <person name="Xu C."/>
            <person name="Sun H."/>
            <person name="Wang X."/>
            <person name="Ge C."/>
            <person name="Zhang Z."/>
            <person name="Wang Q."/>
            <person name="Fei Z."/>
            <person name="Jiao C."/>
            <person name="Wang Q."/>
        </authorList>
    </citation>
    <scope>NUCLEOTIDE SEQUENCE [LARGE SCALE GENOMIC DNA]</scope>
    <source>
        <strain evidence="4">cv. Varoflay</strain>
    </source>
</reference>
<protein>
    <recommendedName>
        <fullName evidence="3">Kinesin motor domain-containing protein</fullName>
    </recommendedName>
</protein>
<dbReference type="SUPFAM" id="SSF52540">
    <property type="entry name" value="P-loop containing nucleoside triphosphate hydrolases"/>
    <property type="match status" value="1"/>
</dbReference>
<dbReference type="RefSeq" id="XP_056683390.1">
    <property type="nucleotide sequence ID" value="XM_056827412.1"/>
</dbReference>
<accession>A0ABM3QJ52</accession>
<dbReference type="GeneID" id="110805326"/>
<dbReference type="Proteomes" id="UP000813463">
    <property type="component" value="Chromosome 4"/>
</dbReference>
<evidence type="ECO:0000313" key="4">
    <source>
        <dbReference type="Proteomes" id="UP000813463"/>
    </source>
</evidence>
<dbReference type="InterPro" id="IPR027640">
    <property type="entry name" value="Kinesin-like_fam"/>
</dbReference>
<dbReference type="Pfam" id="PF00225">
    <property type="entry name" value="Kinesin"/>
    <property type="match status" value="1"/>
</dbReference>
<comment type="caution">
    <text evidence="2">Lacks conserved residue(s) required for the propagation of feature annotation.</text>
</comment>
<dbReference type="InterPro" id="IPR001752">
    <property type="entry name" value="Kinesin_motor_dom"/>
</dbReference>
<dbReference type="PANTHER" id="PTHR47968">
    <property type="entry name" value="CENTROMERE PROTEIN E"/>
    <property type="match status" value="1"/>
</dbReference>
<feature type="domain" description="Kinesin motor" evidence="3">
    <location>
        <begin position="1"/>
        <end position="137"/>
    </location>
</feature>
<dbReference type="PROSITE" id="PS50067">
    <property type="entry name" value="KINESIN_MOTOR_2"/>
    <property type="match status" value="1"/>
</dbReference>
<dbReference type="InterPro" id="IPR036961">
    <property type="entry name" value="Kinesin_motor_dom_sf"/>
</dbReference>
<evidence type="ECO:0000256" key="2">
    <source>
        <dbReference type="PROSITE-ProRule" id="PRU00283"/>
    </source>
</evidence>